<dbReference type="RefSeq" id="XP_067921202.1">
    <property type="nucleotide sequence ID" value="XM_068066819.1"/>
</dbReference>
<dbReference type="PANTHER" id="PTHR21392:SF0">
    <property type="entry name" value="TRNA-URIDINE AMINOCARBOXYPROPYLTRANSFERASE 2"/>
    <property type="match status" value="1"/>
</dbReference>
<keyword evidence="10" id="KW-1185">Reference proteome</keyword>
<dbReference type="EC" id="2.5.1.25" evidence="1"/>
<dbReference type="AlphaFoldDB" id="A0A2C6KTL3"/>
<feature type="compositionally biased region" description="Basic and acidic residues" evidence="7">
    <location>
        <begin position="548"/>
        <end position="558"/>
    </location>
</feature>
<organism evidence="9 10">
    <name type="scientific">Cystoisospora suis</name>
    <dbReference type="NCBI Taxonomy" id="483139"/>
    <lineage>
        <taxon>Eukaryota</taxon>
        <taxon>Sar</taxon>
        <taxon>Alveolata</taxon>
        <taxon>Apicomplexa</taxon>
        <taxon>Conoidasida</taxon>
        <taxon>Coccidia</taxon>
        <taxon>Eucoccidiorida</taxon>
        <taxon>Eimeriorina</taxon>
        <taxon>Sarcocystidae</taxon>
        <taxon>Cystoisospora</taxon>
    </lineage>
</organism>
<comment type="caution">
    <text evidence="9">The sequence shown here is derived from an EMBL/GenBank/DDBJ whole genome shotgun (WGS) entry which is preliminary data.</text>
</comment>
<dbReference type="EMBL" id="MIGC01003399">
    <property type="protein sequence ID" value="PHJ19503.1"/>
    <property type="molecule type" value="Genomic_DNA"/>
</dbReference>
<evidence type="ECO:0000256" key="7">
    <source>
        <dbReference type="SAM" id="MobiDB-lite"/>
    </source>
</evidence>
<keyword evidence="4" id="KW-0819">tRNA processing</keyword>
<evidence type="ECO:0000256" key="3">
    <source>
        <dbReference type="ARBA" id="ARBA00022691"/>
    </source>
</evidence>
<accession>A0A2C6KTL3</accession>
<dbReference type="GO" id="GO:0016432">
    <property type="term" value="F:tRNA-uridine aminocarboxypropyltransferase activity"/>
    <property type="evidence" value="ECO:0007669"/>
    <property type="project" value="UniProtKB-EC"/>
</dbReference>
<keyword evidence="3" id="KW-0949">S-adenosyl-L-methionine</keyword>
<feature type="domain" description="DTW" evidence="8">
    <location>
        <begin position="86"/>
        <end position="457"/>
    </location>
</feature>
<evidence type="ECO:0000259" key="8">
    <source>
        <dbReference type="SMART" id="SM01144"/>
    </source>
</evidence>
<dbReference type="OrthoDB" id="447422at2759"/>
<proteinExistence type="inferred from homology"/>
<evidence type="ECO:0000313" key="10">
    <source>
        <dbReference type="Proteomes" id="UP000221165"/>
    </source>
</evidence>
<reference evidence="9 10" key="1">
    <citation type="journal article" date="2017" name="Int. J. Parasitol.">
        <title>The genome of the protozoan parasite Cystoisospora suis and a reverse vaccinology approach to identify vaccine candidates.</title>
        <authorList>
            <person name="Palmieri N."/>
            <person name="Shrestha A."/>
            <person name="Ruttkowski B."/>
            <person name="Beck T."/>
            <person name="Vogl C."/>
            <person name="Tomley F."/>
            <person name="Blake D.P."/>
            <person name="Joachim A."/>
        </authorList>
    </citation>
    <scope>NUCLEOTIDE SEQUENCE [LARGE SCALE GENOMIC DNA]</scope>
    <source>
        <strain evidence="9 10">Wien I</strain>
    </source>
</reference>
<comment type="similarity">
    <text evidence="5">Belongs to the TDD superfamily. DTWD2 family.</text>
</comment>
<evidence type="ECO:0000313" key="9">
    <source>
        <dbReference type="EMBL" id="PHJ19503.1"/>
    </source>
</evidence>
<evidence type="ECO:0000256" key="5">
    <source>
        <dbReference type="ARBA" id="ARBA00034489"/>
    </source>
</evidence>
<dbReference type="PANTHER" id="PTHR21392">
    <property type="entry name" value="TRNA-URIDINE AMINOCARBOXYPROPYLTRANSFERASE 2"/>
    <property type="match status" value="1"/>
</dbReference>
<dbReference type="GeneID" id="94430030"/>
<evidence type="ECO:0000256" key="2">
    <source>
        <dbReference type="ARBA" id="ARBA00022679"/>
    </source>
</evidence>
<dbReference type="InterPro" id="IPR005636">
    <property type="entry name" value="DTW"/>
</dbReference>
<protein>
    <recommendedName>
        <fullName evidence="1">tRNA-uridine aminocarboxypropyltransferase</fullName>
        <ecNumber evidence="1">2.5.1.25</ecNumber>
    </recommendedName>
</protein>
<sequence>MVEVALEHQKKHERDGCTEEDFHSLLQVSLPFCSAVDENPCPLSCASNPPGRVEGKTEERHQVGQNYGQNYVEISTNNATETVTERRVLCSGCGRPLRVCYCHVLPRPRVNLSHDFPGVITGLVVYVHPLEAKRKMGSLPLLQRAIEPVHTFIQRKPGTLKVSRERARNEVCEQHKGIDEYKISRAGGNGSSPSFSDACFSPVSSFLNASANENQLGRLGSRQPALLPSHETSVPPCEEGWRPFSSLCHSSSLSSSAVSSGADDVDPARHGSAVVLGCQSAFVPPSAFSPVFSSGPRPSYCVSNPRTNTWVHDHEVSVLLGGCCTDRYRLSSCLVPSSCSTASSSLSSSPASLLPLRDIRKEPNNLVLLYPTEWSFELGVGTFPLRLPLTLLCLDGTWREVKEMLHSSPWLNDVPAIKLPRSERGFERGKLLHQSANDGRVNDKAEEAQRRSIEASGKALGQRPSMIGKQGEFDVKTQSSVIDEGSKAACHVVSGDIPTWCRKGEKTRQNPHAALQNVVEGRAPRYEPTIGHASDGKENWSQDIVVDRPSDGGSHLEGKSGLTGDASREHESLQWGVYSSVRTPPTRVVDAGGVCTAEALGRVLGAIARWCRDDTTERAKYFDQTIVQVLSYVSRTQEQFKKKT</sequence>
<evidence type="ECO:0000256" key="4">
    <source>
        <dbReference type="ARBA" id="ARBA00022694"/>
    </source>
</evidence>
<gene>
    <name evidence="9" type="ORF">CSUI_006665</name>
</gene>
<keyword evidence="2" id="KW-0808">Transferase</keyword>
<dbReference type="GO" id="GO:0008033">
    <property type="term" value="P:tRNA processing"/>
    <property type="evidence" value="ECO:0007669"/>
    <property type="project" value="UniProtKB-KW"/>
</dbReference>
<dbReference type="InterPro" id="IPR039262">
    <property type="entry name" value="DTWD2/TAPT"/>
</dbReference>
<feature type="region of interest" description="Disordered" evidence="7">
    <location>
        <begin position="548"/>
        <end position="567"/>
    </location>
</feature>
<comment type="catalytic activity">
    <reaction evidence="6">
        <text>a uridine in tRNA + S-adenosyl-L-methionine = a 3-[(3S)-3-amino-3-carboxypropyl]uridine in tRNA + S-methyl-5'-thioadenosine + H(+)</text>
        <dbReference type="Rhea" id="RHEA:62432"/>
        <dbReference type="Rhea" id="RHEA-COMP:13339"/>
        <dbReference type="Rhea" id="RHEA-COMP:16092"/>
        <dbReference type="ChEBI" id="CHEBI:15378"/>
        <dbReference type="ChEBI" id="CHEBI:17509"/>
        <dbReference type="ChEBI" id="CHEBI:59789"/>
        <dbReference type="ChEBI" id="CHEBI:65315"/>
        <dbReference type="ChEBI" id="CHEBI:82930"/>
        <dbReference type="EC" id="2.5.1.25"/>
    </reaction>
</comment>
<dbReference type="Proteomes" id="UP000221165">
    <property type="component" value="Unassembled WGS sequence"/>
</dbReference>
<name>A0A2C6KTL3_9APIC</name>
<dbReference type="SMART" id="SM01144">
    <property type="entry name" value="DTW"/>
    <property type="match status" value="1"/>
</dbReference>
<dbReference type="VEuPathDB" id="ToxoDB:CSUI_006665"/>
<evidence type="ECO:0000256" key="6">
    <source>
        <dbReference type="ARBA" id="ARBA00048718"/>
    </source>
</evidence>
<evidence type="ECO:0000256" key="1">
    <source>
        <dbReference type="ARBA" id="ARBA00012386"/>
    </source>
</evidence>